<evidence type="ECO:0000313" key="3">
    <source>
        <dbReference type="Proteomes" id="UP000242682"/>
    </source>
</evidence>
<evidence type="ECO:0000256" key="1">
    <source>
        <dbReference type="SAM" id="Phobius"/>
    </source>
</evidence>
<name>A0A2P8H5W9_9BACL</name>
<comment type="caution">
    <text evidence="2">The sequence shown here is derived from an EMBL/GenBank/DDBJ whole genome shotgun (WGS) entry which is preliminary data.</text>
</comment>
<keyword evidence="1" id="KW-0472">Membrane</keyword>
<reference evidence="2 3" key="1">
    <citation type="submission" date="2018-03" db="EMBL/GenBank/DDBJ databases">
        <title>Genomic Encyclopedia of Type Strains, Phase III (KMG-III): the genomes of soil and plant-associated and newly described type strains.</title>
        <authorList>
            <person name="Whitman W."/>
        </authorList>
    </citation>
    <scope>NUCLEOTIDE SEQUENCE [LARGE SCALE GENOMIC DNA]</scope>
    <source>
        <strain evidence="2 3">CGMCC 1.12259</strain>
    </source>
</reference>
<accession>A0A2P8H5W9</accession>
<dbReference type="OrthoDB" id="2418141at2"/>
<organism evidence="2 3">
    <name type="scientific">Planomicrobium soli</name>
    <dbReference type="NCBI Taxonomy" id="1176648"/>
    <lineage>
        <taxon>Bacteria</taxon>
        <taxon>Bacillati</taxon>
        <taxon>Bacillota</taxon>
        <taxon>Bacilli</taxon>
        <taxon>Bacillales</taxon>
        <taxon>Caryophanaceae</taxon>
        <taxon>Planomicrobium</taxon>
    </lineage>
</organism>
<protein>
    <submittedName>
        <fullName evidence="2">CXXC-20-CXXC protein</fullName>
    </submittedName>
</protein>
<feature type="transmembrane region" description="Helical" evidence="1">
    <location>
        <begin position="71"/>
        <end position="90"/>
    </location>
</feature>
<dbReference type="InterPro" id="IPR026369">
    <property type="entry name" value="CxxC_20_CxxC"/>
</dbReference>
<sequence length="100" mass="11269">MPICQNCGHTWSWRTTFKKSFTFSTGMTCPACGATQYQTVKSRRQTSLLSVIIAPSIILSSHYFSLSFKSLIMLGLPLTIGIVAILPFLYKFSNEEKPLW</sequence>
<keyword evidence="1" id="KW-0812">Transmembrane</keyword>
<dbReference type="EMBL" id="PYAT01000002">
    <property type="protein sequence ID" value="PSL41584.1"/>
    <property type="molecule type" value="Genomic_DNA"/>
</dbReference>
<feature type="transmembrane region" description="Helical" evidence="1">
    <location>
        <begin position="46"/>
        <end position="65"/>
    </location>
</feature>
<dbReference type="AlphaFoldDB" id="A0A2P8H5W9"/>
<evidence type="ECO:0000313" key="2">
    <source>
        <dbReference type="EMBL" id="PSL41584.1"/>
    </source>
</evidence>
<keyword evidence="1" id="KW-1133">Transmembrane helix</keyword>
<gene>
    <name evidence="2" type="ORF">B0H99_102268</name>
</gene>
<dbReference type="Proteomes" id="UP000242682">
    <property type="component" value="Unassembled WGS sequence"/>
</dbReference>
<dbReference type="RefSeq" id="WP_106532266.1">
    <property type="nucleotide sequence ID" value="NZ_PYAT01000002.1"/>
</dbReference>
<keyword evidence="3" id="KW-1185">Reference proteome</keyword>
<dbReference type="NCBIfam" id="TIGR04104">
    <property type="entry name" value="cxxc_20_cxxc"/>
    <property type="match status" value="1"/>
</dbReference>
<proteinExistence type="predicted"/>